<protein>
    <recommendedName>
        <fullName evidence="2">Recombination endonuclease VII</fullName>
    </recommendedName>
</protein>
<accession>A0A6C0L9X6</accession>
<name>A0A6C0L9X6_9ZZZZ</name>
<dbReference type="EMBL" id="MN740451">
    <property type="protein sequence ID" value="QHU27100.1"/>
    <property type="molecule type" value="Genomic_DNA"/>
</dbReference>
<organism evidence="1">
    <name type="scientific">viral metagenome</name>
    <dbReference type="NCBI Taxonomy" id="1070528"/>
    <lineage>
        <taxon>unclassified sequences</taxon>
        <taxon>metagenomes</taxon>
        <taxon>organismal metagenomes</taxon>
    </lineage>
</organism>
<sequence>MTKKSFTEKEVVNYIRQKDKARFSSPEEEYDDAFIKYKECSKCKVNKQLIYFNGNTSGTDAFDRNGFRLRRPECSDCTNIVNRGKSIAKNIAKQEGISYNAPEGSRCNICNKIQDEKNKLVFDHCHKMNKFRGYCCNSCNRSLGVLGDDVEGIINVLNYLLISDPMAIRQDEAGKLHIQK</sequence>
<evidence type="ECO:0008006" key="2">
    <source>
        <dbReference type="Google" id="ProtNLM"/>
    </source>
</evidence>
<dbReference type="InterPro" id="IPR044925">
    <property type="entry name" value="His-Me_finger_sf"/>
</dbReference>
<dbReference type="AlphaFoldDB" id="A0A6C0L9X6"/>
<reference evidence="1" key="1">
    <citation type="journal article" date="2020" name="Nature">
        <title>Giant virus diversity and host interactions through global metagenomics.</title>
        <authorList>
            <person name="Schulz F."/>
            <person name="Roux S."/>
            <person name="Paez-Espino D."/>
            <person name="Jungbluth S."/>
            <person name="Walsh D.A."/>
            <person name="Denef V.J."/>
            <person name="McMahon K.D."/>
            <person name="Konstantinidis K.T."/>
            <person name="Eloe-Fadrosh E.A."/>
            <person name="Kyrpides N.C."/>
            <person name="Woyke T."/>
        </authorList>
    </citation>
    <scope>NUCLEOTIDE SEQUENCE</scope>
    <source>
        <strain evidence="1">GVMAG-M-3300027763-16</strain>
    </source>
</reference>
<dbReference type="SUPFAM" id="SSF54060">
    <property type="entry name" value="His-Me finger endonucleases"/>
    <property type="match status" value="1"/>
</dbReference>
<dbReference type="InterPro" id="IPR038563">
    <property type="entry name" value="Endonuclease_7_sf"/>
</dbReference>
<dbReference type="InterPro" id="IPR004211">
    <property type="entry name" value="Endonuclease_7"/>
</dbReference>
<evidence type="ECO:0000313" key="1">
    <source>
        <dbReference type="EMBL" id="QHU27100.1"/>
    </source>
</evidence>
<proteinExistence type="predicted"/>
<dbReference type="Gene3D" id="3.40.1800.10">
    <property type="entry name" value="His-Me finger endonucleases"/>
    <property type="match status" value="1"/>
</dbReference>
<dbReference type="Pfam" id="PF02945">
    <property type="entry name" value="Endonuclease_7"/>
    <property type="match status" value="1"/>
</dbReference>